<dbReference type="Pfam" id="PF09718">
    <property type="entry name" value="Tape_meas_lam_C"/>
    <property type="match status" value="1"/>
</dbReference>
<feature type="domain" description="Bacteriophage tail tape measure C-terminal" evidence="2">
    <location>
        <begin position="512"/>
        <end position="571"/>
    </location>
</feature>
<reference evidence="3" key="1">
    <citation type="submission" date="2015-10" db="EMBL/GenBank/DDBJ databases">
        <title>Description of Candidatus Tenderia electrophaga gen. nov, sp. nov., an Uncultivated Electroautotroph from a Biocathode Enrichment.</title>
        <authorList>
            <person name="Eddie B.J."/>
            <person name="Malanoski A.P."/>
            <person name="Wang Z."/>
            <person name="Hall R.J."/>
            <person name="Oh S.D."/>
            <person name="Heiner C."/>
            <person name="Lin B."/>
            <person name="Strycharz-Glaven S.M."/>
        </authorList>
    </citation>
    <scope>NUCLEOTIDE SEQUENCE [LARGE SCALE GENOMIC DNA]</scope>
    <source>
        <strain evidence="3">NRL1</strain>
    </source>
</reference>
<dbReference type="KEGG" id="tee:Tel_13045"/>
<keyword evidence="4" id="KW-1185">Reference proteome</keyword>
<protein>
    <recommendedName>
        <fullName evidence="2">Bacteriophage tail tape measure C-terminal domain-containing protein</fullName>
    </recommendedName>
</protein>
<dbReference type="Proteomes" id="UP000055136">
    <property type="component" value="Chromosome"/>
</dbReference>
<evidence type="ECO:0000256" key="1">
    <source>
        <dbReference type="SAM" id="Coils"/>
    </source>
</evidence>
<dbReference type="STRING" id="1748243.Tel_13045"/>
<dbReference type="AlphaFoldDB" id="A0A0S2TFT8"/>
<gene>
    <name evidence="3" type="ORF">Tel_13045</name>
</gene>
<feature type="coiled-coil region" evidence="1">
    <location>
        <begin position="422"/>
        <end position="488"/>
    </location>
</feature>
<organism evidence="3 4">
    <name type="scientific">Candidatus Tenderia electrophaga</name>
    <dbReference type="NCBI Taxonomy" id="1748243"/>
    <lineage>
        <taxon>Bacteria</taxon>
        <taxon>Pseudomonadati</taxon>
        <taxon>Pseudomonadota</taxon>
        <taxon>Gammaproteobacteria</taxon>
        <taxon>Candidatus Tenderiales</taxon>
        <taxon>Candidatus Tenderiaceae</taxon>
        <taxon>Candidatus Tenderia</taxon>
    </lineage>
</organism>
<accession>A0A0S2TFT8</accession>
<evidence type="ECO:0000313" key="3">
    <source>
        <dbReference type="EMBL" id="ALP53987.1"/>
    </source>
</evidence>
<dbReference type="EMBL" id="CP013099">
    <property type="protein sequence ID" value="ALP53987.1"/>
    <property type="molecule type" value="Genomic_DNA"/>
</dbReference>
<proteinExistence type="predicted"/>
<sequence>MLDNQLRVQIVGDDRDLRATVQRSGRNLKQLGSTGNRANRELADGAEKVQRSYRLVAGAIGLVTAGIGGFSLAQLVENTVAVTRETEAWARAVGVSTKTLQAWNYAGEQAALQQGKIGDIFKDTAEKIADAYTTGGGEAADALAQLNLRAADLVGLSPDQQLLAIGNALSDLGTQGEKVKVMEDLASDASLLLPLLDDNAKHLRAFITEAEASGVALSALDSAAISELGKEFAQLRAQGTGFGNELTVALAPAIHGVNQALTDMIAGWDGMGNAATKSVEIAVTGLGFVLDVGRELQTLLKLSQVGWLQLGKAGVDALIGTGEAGIELINTVLQPIRDLLGNIWEIEGELVTLAGRVTGIDWMQQYGQFLQDFSASMKTSRLEMEDFTALQGRLQQSLAGANTELQALINSDAPSTELQDWLESNRAELEKIAAEAVEANAAMTGLGQRSGSANDAFYKRLSAAESTIQAARTETEKFTDEMLRLNAQFIAGDIGAQTYEVAIKQAFDGIEAEGTASLQALIDAVHGWGREFTDTLAKSVTTGKFNFKDLADSIIQDLLRIQIQQSITEPLLAAGGDIFGGLFSAGTKHTGGIVGSENSGSRMVSPALFAGAPRYHTGGIAGDEVPIIAKRGEGVFTQGQMRAMGGGNQNVRVVMENRGQPQQVSDTDVSFDAEGMVVRIVTDDMRRGGPISGTMSRTFNLRRGA</sequence>
<dbReference type="InterPro" id="IPR006431">
    <property type="entry name" value="Phage_tape_meas_C"/>
</dbReference>
<evidence type="ECO:0000313" key="4">
    <source>
        <dbReference type="Proteomes" id="UP000055136"/>
    </source>
</evidence>
<name>A0A0S2TFT8_9GAMM</name>
<evidence type="ECO:0000259" key="2">
    <source>
        <dbReference type="Pfam" id="PF09718"/>
    </source>
</evidence>
<keyword evidence="1" id="KW-0175">Coiled coil</keyword>